<dbReference type="AlphaFoldDB" id="A0A367LIH6"/>
<proteinExistence type="predicted"/>
<gene>
    <name evidence="1" type="ORF">L249_6038</name>
</gene>
<comment type="caution">
    <text evidence="1">The sequence shown here is derived from an EMBL/GenBank/DDBJ whole genome shotgun (WGS) entry which is preliminary data.</text>
</comment>
<name>A0A367LIH6_9HYPO</name>
<accession>A0A367LIH6</accession>
<protein>
    <submittedName>
        <fullName evidence="1">Uncharacterized protein</fullName>
    </submittedName>
</protein>
<dbReference type="Proteomes" id="UP000253664">
    <property type="component" value="Unassembled WGS sequence"/>
</dbReference>
<keyword evidence="2" id="KW-1185">Reference proteome</keyword>
<dbReference type="EMBL" id="LKCN02000004">
    <property type="protein sequence ID" value="RCI14221.1"/>
    <property type="molecule type" value="Genomic_DNA"/>
</dbReference>
<organism evidence="1 2">
    <name type="scientific">Ophiocordyceps polyrhachis-furcata BCC 54312</name>
    <dbReference type="NCBI Taxonomy" id="1330021"/>
    <lineage>
        <taxon>Eukaryota</taxon>
        <taxon>Fungi</taxon>
        <taxon>Dikarya</taxon>
        <taxon>Ascomycota</taxon>
        <taxon>Pezizomycotina</taxon>
        <taxon>Sordariomycetes</taxon>
        <taxon>Hypocreomycetidae</taxon>
        <taxon>Hypocreales</taxon>
        <taxon>Ophiocordycipitaceae</taxon>
        <taxon>Ophiocordyceps</taxon>
    </lineage>
</organism>
<evidence type="ECO:0000313" key="1">
    <source>
        <dbReference type="EMBL" id="RCI14221.1"/>
    </source>
</evidence>
<sequence length="69" mass="7755">MAVTATVCRLLQPSGPQRGSQHQEKRYYNEKRAIRRDGRITCCATQAVDIGLLIQIWCANHMSLTGLKP</sequence>
<evidence type="ECO:0000313" key="2">
    <source>
        <dbReference type="Proteomes" id="UP000253664"/>
    </source>
</evidence>
<reference evidence="1 2" key="1">
    <citation type="journal article" date="2015" name="BMC Genomics">
        <title>Insights from the genome of Ophiocordyceps polyrhachis-furcata to pathogenicity and host specificity in insect fungi.</title>
        <authorList>
            <person name="Wichadakul D."/>
            <person name="Kobmoo N."/>
            <person name="Ingsriswang S."/>
            <person name="Tangphatsornruang S."/>
            <person name="Chantasingh D."/>
            <person name="Luangsa-ard J.J."/>
            <person name="Eurwilaichitr L."/>
        </authorList>
    </citation>
    <scope>NUCLEOTIDE SEQUENCE [LARGE SCALE GENOMIC DNA]</scope>
    <source>
        <strain evidence="1 2">BCC 54312</strain>
    </source>
</reference>